<proteinExistence type="predicted"/>
<dbReference type="InterPro" id="IPR011032">
    <property type="entry name" value="GroES-like_sf"/>
</dbReference>
<evidence type="ECO:0000313" key="2">
    <source>
        <dbReference type="Proteomes" id="UP000320212"/>
    </source>
</evidence>
<organism evidence="1 2">
    <name type="scientific">Haloferax volcanii</name>
    <name type="common">Halobacterium volcanii</name>
    <dbReference type="NCBI Taxonomy" id="2246"/>
    <lineage>
        <taxon>Archaea</taxon>
        <taxon>Methanobacteriati</taxon>
        <taxon>Methanobacteriota</taxon>
        <taxon>Stenosarchaea group</taxon>
        <taxon>Halobacteria</taxon>
        <taxon>Halobacteriales</taxon>
        <taxon>Haloferacaceae</taxon>
        <taxon>Haloferax</taxon>
    </lineage>
</organism>
<dbReference type="Proteomes" id="UP000320212">
    <property type="component" value="Unassembled WGS sequence"/>
</dbReference>
<dbReference type="SUPFAM" id="SSF50129">
    <property type="entry name" value="GroES-like"/>
    <property type="match status" value="1"/>
</dbReference>
<feature type="non-terminal residue" evidence="1">
    <location>
        <position position="55"/>
    </location>
</feature>
<evidence type="ECO:0000313" key="1">
    <source>
        <dbReference type="EMBL" id="TVT86303.1"/>
    </source>
</evidence>
<gene>
    <name evidence="1" type="ORF">FQA18_19655</name>
</gene>
<sequence>MRGLAKTSREPGAMELVDVETPEPASNEVLIEVDYAGLCGSDAGIYKFKSAFERM</sequence>
<protein>
    <submittedName>
        <fullName evidence="1">Alcohol dehydrogenase</fullName>
    </submittedName>
</protein>
<dbReference type="AlphaFoldDB" id="A0A558FLC1"/>
<dbReference type="Gene3D" id="3.90.180.10">
    <property type="entry name" value="Medium-chain alcohol dehydrogenases, catalytic domain"/>
    <property type="match status" value="1"/>
</dbReference>
<comment type="caution">
    <text evidence="1">The sequence shown here is derived from an EMBL/GenBank/DDBJ whole genome shotgun (WGS) entry which is preliminary data.</text>
</comment>
<name>A0A558FLC1_HALVO</name>
<accession>A0A558FLC1</accession>
<reference evidence="1 2" key="1">
    <citation type="submission" date="2019-07" db="EMBL/GenBank/DDBJ databases">
        <title>Draft genome sequence of Haloferax volcanii SS0101, isolated from salt farm in Samut Sakhon, Thailand.</title>
        <authorList>
            <person name="Wanthongcharoen S."/>
            <person name="Yamprayoonswat W."/>
            <person name="Ruangsuj P."/>
            <person name="Thongpramul N."/>
            <person name="Jumpathong W."/>
            <person name="Sittihan S."/>
            <person name="Kanjanavas P."/>
            <person name="Yasawong M."/>
        </authorList>
    </citation>
    <scope>NUCLEOTIDE SEQUENCE [LARGE SCALE GENOMIC DNA]</scope>
    <source>
        <strain evidence="1 2">SS0101</strain>
    </source>
</reference>
<dbReference type="EMBL" id="VMTR01000370">
    <property type="protein sequence ID" value="TVT86303.1"/>
    <property type="molecule type" value="Genomic_DNA"/>
</dbReference>